<name>A0A6J1BPE4_9ROSI</name>
<dbReference type="AlphaFoldDB" id="A0A6J1BPE4"/>
<organism evidence="1 2">
    <name type="scientific">Herrania umbratica</name>
    <dbReference type="NCBI Taxonomy" id="108875"/>
    <lineage>
        <taxon>Eukaryota</taxon>
        <taxon>Viridiplantae</taxon>
        <taxon>Streptophyta</taxon>
        <taxon>Embryophyta</taxon>
        <taxon>Tracheophyta</taxon>
        <taxon>Spermatophyta</taxon>
        <taxon>Magnoliopsida</taxon>
        <taxon>eudicotyledons</taxon>
        <taxon>Gunneridae</taxon>
        <taxon>Pentapetalae</taxon>
        <taxon>rosids</taxon>
        <taxon>malvids</taxon>
        <taxon>Malvales</taxon>
        <taxon>Malvaceae</taxon>
        <taxon>Byttnerioideae</taxon>
        <taxon>Herrania</taxon>
    </lineage>
</organism>
<reference evidence="2" key="1">
    <citation type="submission" date="2025-08" db="UniProtKB">
        <authorList>
            <consortium name="RefSeq"/>
        </authorList>
    </citation>
    <scope>IDENTIFICATION</scope>
    <source>
        <tissue evidence="2">Leaf</tissue>
    </source>
</reference>
<keyword evidence="1" id="KW-1185">Reference proteome</keyword>
<evidence type="ECO:0000313" key="1">
    <source>
        <dbReference type="Proteomes" id="UP000504621"/>
    </source>
</evidence>
<evidence type="ECO:0000313" key="2">
    <source>
        <dbReference type="RefSeq" id="XP_021300144.1"/>
    </source>
</evidence>
<dbReference type="InterPro" id="IPR032567">
    <property type="entry name" value="RTL1-rel"/>
</dbReference>
<accession>A0A6J1BPE4</accession>
<dbReference type="Gene3D" id="3.10.10.10">
    <property type="entry name" value="HIV Type 1 Reverse Transcriptase, subunit A, domain 1"/>
    <property type="match status" value="1"/>
</dbReference>
<proteinExistence type="predicted"/>
<dbReference type="GeneID" id="110428603"/>
<dbReference type="RefSeq" id="XP_021300144.1">
    <property type="nucleotide sequence ID" value="XM_021444469.1"/>
</dbReference>
<dbReference type="PANTHER" id="PTHR15503">
    <property type="entry name" value="LDOC1 RELATED"/>
    <property type="match status" value="1"/>
</dbReference>
<dbReference type="PANTHER" id="PTHR15503:SF45">
    <property type="entry name" value="RNA-DIRECTED DNA POLYMERASE HOMOLOG"/>
    <property type="match status" value="1"/>
</dbReference>
<dbReference type="Proteomes" id="UP000504621">
    <property type="component" value="Unplaced"/>
</dbReference>
<sequence>MRRDYPYEGRSQGTGCGYVQPASVVAFAVSPPVRRNRLDKGKGIASTFRSLPTKSVSQGTSGEGQILAKVTRMETGLNYLTCTVATEDVSMGEKFVDIKMVSIINECEDVFPDEVLELPSEREDKFCINLTPSTEPISEVPYRMALAEMRVLREQLQELREKRFICPSTSPWGAPVLFVKKKDGSLRL</sequence>
<gene>
    <name evidence="2" type="primary">LOC110428603</name>
</gene>
<dbReference type="SUPFAM" id="SSF56672">
    <property type="entry name" value="DNA/RNA polymerases"/>
    <property type="match status" value="1"/>
</dbReference>
<protein>
    <submittedName>
        <fullName evidence="2">Uncharacterized protein LOC110428603</fullName>
    </submittedName>
</protein>
<dbReference type="OrthoDB" id="1735095at2759"/>
<dbReference type="InterPro" id="IPR043502">
    <property type="entry name" value="DNA/RNA_pol_sf"/>
</dbReference>